<dbReference type="InterPro" id="IPR044946">
    <property type="entry name" value="Restrct_endonuc_typeI_TRD_sf"/>
</dbReference>
<dbReference type="InterPro" id="IPR052021">
    <property type="entry name" value="Type-I_RS_S_subunit"/>
</dbReference>
<dbReference type="PANTHER" id="PTHR30408:SF12">
    <property type="entry name" value="TYPE I RESTRICTION ENZYME MJAVIII SPECIFICITY SUBUNIT"/>
    <property type="match status" value="1"/>
</dbReference>
<name>A0A3N6M7Q3_NATCH</name>
<comment type="caution">
    <text evidence="5">The sequence shown here is derived from an EMBL/GenBank/DDBJ whole genome shotgun (WGS) entry which is preliminary data.</text>
</comment>
<evidence type="ECO:0000313" key="6">
    <source>
        <dbReference type="Proteomes" id="UP000281431"/>
    </source>
</evidence>
<protein>
    <submittedName>
        <fullName evidence="5">Restriction endonuclease subunit S</fullName>
    </submittedName>
</protein>
<accession>A0A3N6M7Q3</accession>
<dbReference type="AlphaFoldDB" id="A0A3N6M7Q3"/>
<keyword evidence="6" id="KW-1185">Reference proteome</keyword>
<keyword evidence="5" id="KW-0378">Hydrolase</keyword>
<dbReference type="PANTHER" id="PTHR30408">
    <property type="entry name" value="TYPE-1 RESTRICTION ENZYME ECOKI SPECIFICITY PROTEIN"/>
    <property type="match status" value="1"/>
</dbReference>
<evidence type="ECO:0000313" key="5">
    <source>
        <dbReference type="EMBL" id="RQG98297.1"/>
    </source>
</evidence>
<sequence length="440" mass="49946">MSEALEQSDLREGYKTVKLGPREIPIPDEWDNVPFDEAIELNPKYEKPDNGPFDYLPMDAVDEEKQTIEYWTQREKDDCTTTWFKNGDTVYAKITPCTENGKIAFIEDLGTEVGSGSTEFLVFHPRDGVTDERFVYYLSNLPEFRSVTISLMEGSTGRQRVPSDVFKGGIQVPLPPLPEQRRIADILSTVDEQIQQTDEIIKETKALRDGLLQDLFDELIPNSGRKETQLGPFQVQIPEHWEISDLDDLNQDDYPICYGVVQPGKHDEDGIPLLNIEDVDETGEIQRESIHKITPDLHEEYSRSQLQGGEVLVSVKGTVGNIVQLNEEIGEANISRDLARVTPTTDLDARWLKYCLSTKIYQDLIDVFSTGSTRASLNIGELREIPIICPPISEQDRISEVLSTVEREIEIERENKQHLQDLKRGLLQDLLTGKVRVSVD</sequence>
<keyword evidence="5" id="KW-0540">Nuclease</keyword>
<keyword evidence="3" id="KW-0238">DNA-binding</keyword>
<dbReference type="GO" id="GO:0009307">
    <property type="term" value="P:DNA restriction-modification system"/>
    <property type="evidence" value="ECO:0007669"/>
    <property type="project" value="UniProtKB-KW"/>
</dbReference>
<gene>
    <name evidence="5" type="ORF">EA472_17950</name>
</gene>
<dbReference type="GO" id="GO:0004519">
    <property type="term" value="F:endonuclease activity"/>
    <property type="evidence" value="ECO:0007669"/>
    <property type="project" value="UniProtKB-KW"/>
</dbReference>
<evidence type="ECO:0000256" key="3">
    <source>
        <dbReference type="ARBA" id="ARBA00023125"/>
    </source>
</evidence>
<keyword evidence="5" id="KW-0255">Endonuclease</keyword>
<dbReference type="InterPro" id="IPR000055">
    <property type="entry name" value="Restrct_endonuc_typeI_TRD"/>
</dbReference>
<dbReference type="SUPFAM" id="SSF116734">
    <property type="entry name" value="DNA methylase specificity domain"/>
    <property type="match status" value="2"/>
</dbReference>
<dbReference type="Gene3D" id="1.10.287.1120">
    <property type="entry name" value="Bipartite methylase S protein"/>
    <property type="match status" value="1"/>
</dbReference>
<dbReference type="Pfam" id="PF01420">
    <property type="entry name" value="Methylase_S"/>
    <property type="match status" value="2"/>
</dbReference>
<comment type="similarity">
    <text evidence="1">Belongs to the type-I restriction system S methylase family.</text>
</comment>
<keyword evidence="2" id="KW-0680">Restriction system</keyword>
<reference evidence="5 6" key="1">
    <citation type="submission" date="2018-10" db="EMBL/GenBank/DDBJ databases">
        <title>Natrarchaeobius chitinivorans gen. nov., sp. nov., and Natrarchaeobius haloalkaliphilus sp. nov., alkaliphilic, chitin-utilizing haloarchaea from hypersaline alkaline lakes.</title>
        <authorList>
            <person name="Sorokin D.Y."/>
            <person name="Elcheninov A.G."/>
            <person name="Kostrikina N.A."/>
            <person name="Bale N.J."/>
            <person name="Sinninghe Damste J.S."/>
            <person name="Khijniak T.V."/>
            <person name="Kublanov I.V."/>
            <person name="Toshchakov S.V."/>
        </authorList>
    </citation>
    <scope>NUCLEOTIDE SEQUENCE [LARGE SCALE GENOMIC DNA]</scope>
    <source>
        <strain evidence="5 6">AArcht7</strain>
    </source>
</reference>
<feature type="domain" description="Type I restriction modification DNA specificity" evidence="4">
    <location>
        <begin position="269"/>
        <end position="419"/>
    </location>
</feature>
<dbReference type="CDD" id="cd17260">
    <property type="entry name" value="RMtype1_S_EcoEI-TRD1-CR1_like"/>
    <property type="match status" value="1"/>
</dbReference>
<dbReference type="EMBL" id="REFZ01000016">
    <property type="protein sequence ID" value="RQG98297.1"/>
    <property type="molecule type" value="Genomic_DNA"/>
</dbReference>
<evidence type="ECO:0000256" key="1">
    <source>
        <dbReference type="ARBA" id="ARBA00010923"/>
    </source>
</evidence>
<feature type="domain" description="Type I restriction modification DNA specificity" evidence="4">
    <location>
        <begin position="49"/>
        <end position="203"/>
    </location>
</feature>
<proteinExistence type="inferred from homology"/>
<dbReference type="Gene3D" id="3.90.220.20">
    <property type="entry name" value="DNA methylase specificity domains"/>
    <property type="match status" value="2"/>
</dbReference>
<evidence type="ECO:0000259" key="4">
    <source>
        <dbReference type="Pfam" id="PF01420"/>
    </source>
</evidence>
<dbReference type="Proteomes" id="UP000281431">
    <property type="component" value="Unassembled WGS sequence"/>
</dbReference>
<evidence type="ECO:0000256" key="2">
    <source>
        <dbReference type="ARBA" id="ARBA00022747"/>
    </source>
</evidence>
<dbReference type="CDD" id="cd17256">
    <property type="entry name" value="RMtype1_S_EcoJA65PI-TRD1-CR1_like"/>
    <property type="match status" value="1"/>
</dbReference>
<dbReference type="OrthoDB" id="84651at2157"/>
<organism evidence="5 6">
    <name type="scientific">Natrarchaeobius chitinivorans</name>
    <dbReference type="NCBI Taxonomy" id="1679083"/>
    <lineage>
        <taxon>Archaea</taxon>
        <taxon>Methanobacteriati</taxon>
        <taxon>Methanobacteriota</taxon>
        <taxon>Stenosarchaea group</taxon>
        <taxon>Halobacteria</taxon>
        <taxon>Halobacteriales</taxon>
        <taxon>Natrialbaceae</taxon>
        <taxon>Natrarchaeobius</taxon>
    </lineage>
</organism>
<dbReference type="GO" id="GO:0003677">
    <property type="term" value="F:DNA binding"/>
    <property type="evidence" value="ECO:0007669"/>
    <property type="project" value="UniProtKB-KW"/>
</dbReference>